<evidence type="ECO:0000313" key="3">
    <source>
        <dbReference type="Proteomes" id="UP000217564"/>
    </source>
</evidence>
<dbReference type="Proteomes" id="UP000217564">
    <property type="component" value="Unassembled WGS sequence"/>
</dbReference>
<sequence length="78" mass="8888">MSPINIFGNIYAAAMLLLCVPAIFWMFQFFFLVPNLMPYFIVTLAVPALGLGVGLYGLWITRHDDDDEFVQDTSKEMH</sequence>
<evidence type="ECO:0000256" key="1">
    <source>
        <dbReference type="SAM" id="Phobius"/>
    </source>
</evidence>
<name>A0A2A3Z2B9_BREAU</name>
<accession>A0A2A3Z2B9</accession>
<keyword evidence="1" id="KW-0472">Membrane</keyword>
<comment type="caution">
    <text evidence="2">The sequence shown here is derived from an EMBL/GenBank/DDBJ whole genome shotgun (WGS) entry which is preliminary data.</text>
</comment>
<gene>
    <name evidence="2" type="ORF">CIK64_15380</name>
</gene>
<proteinExistence type="predicted"/>
<dbReference type="AlphaFoldDB" id="A0A2A3Z2B9"/>
<keyword evidence="1" id="KW-0812">Transmembrane</keyword>
<evidence type="ECO:0000313" key="2">
    <source>
        <dbReference type="EMBL" id="PCC45515.1"/>
    </source>
</evidence>
<dbReference type="EMBL" id="NRGP01000023">
    <property type="protein sequence ID" value="PCC45515.1"/>
    <property type="molecule type" value="Genomic_DNA"/>
</dbReference>
<keyword evidence="1" id="KW-1133">Transmembrane helix</keyword>
<reference evidence="2 3" key="1">
    <citation type="journal article" date="2017" name="Elife">
        <title>Extensive horizontal gene transfer in cheese-associated bacteria.</title>
        <authorList>
            <person name="Bonham K.S."/>
            <person name="Wolfe B.E."/>
            <person name="Dutton R.J."/>
        </authorList>
    </citation>
    <scope>NUCLEOTIDE SEQUENCE [LARGE SCALE GENOMIC DNA]</scope>
    <source>
        <strain evidence="2 3">947_7</strain>
    </source>
</reference>
<feature type="transmembrane region" description="Helical" evidence="1">
    <location>
        <begin position="39"/>
        <end position="59"/>
    </location>
</feature>
<organism evidence="2 3">
    <name type="scientific">Brevibacterium aurantiacum</name>
    <dbReference type="NCBI Taxonomy" id="273384"/>
    <lineage>
        <taxon>Bacteria</taxon>
        <taxon>Bacillati</taxon>
        <taxon>Actinomycetota</taxon>
        <taxon>Actinomycetes</taxon>
        <taxon>Micrococcales</taxon>
        <taxon>Brevibacteriaceae</taxon>
        <taxon>Brevibacterium</taxon>
    </lineage>
</organism>
<feature type="transmembrane region" description="Helical" evidence="1">
    <location>
        <begin position="12"/>
        <end position="33"/>
    </location>
</feature>
<protein>
    <submittedName>
        <fullName evidence="2">Uncharacterized protein</fullName>
    </submittedName>
</protein>